<dbReference type="InterPro" id="IPR036890">
    <property type="entry name" value="HATPase_C_sf"/>
</dbReference>
<dbReference type="Pfam" id="PF02518">
    <property type="entry name" value="HATPase_c"/>
    <property type="match status" value="1"/>
</dbReference>
<name>A0ABT5VQW7_9BACT</name>
<keyword evidence="6" id="KW-0902">Two-component regulatory system</keyword>
<evidence type="ECO:0000259" key="10">
    <source>
        <dbReference type="PROSITE" id="PS50109"/>
    </source>
</evidence>
<evidence type="ECO:0000256" key="4">
    <source>
        <dbReference type="ARBA" id="ARBA00022679"/>
    </source>
</evidence>
<dbReference type="InterPro" id="IPR036097">
    <property type="entry name" value="HisK_dim/P_sf"/>
</dbReference>
<keyword evidence="8" id="KW-0472">Membrane</keyword>
<organism evidence="11 12">
    <name type="scientific">Paralabilibaculum antarcticum</name>
    <dbReference type="NCBI Taxonomy" id="2912572"/>
    <lineage>
        <taxon>Bacteria</taxon>
        <taxon>Pseudomonadati</taxon>
        <taxon>Bacteroidota</taxon>
        <taxon>Bacteroidia</taxon>
        <taxon>Marinilabiliales</taxon>
        <taxon>Marinifilaceae</taxon>
        <taxon>Paralabilibaculum</taxon>
    </lineage>
</organism>
<dbReference type="PROSITE" id="PS50109">
    <property type="entry name" value="HIS_KIN"/>
    <property type="match status" value="1"/>
</dbReference>
<evidence type="ECO:0000256" key="6">
    <source>
        <dbReference type="ARBA" id="ARBA00023012"/>
    </source>
</evidence>
<feature type="signal peptide" evidence="9">
    <location>
        <begin position="1"/>
        <end position="20"/>
    </location>
</feature>
<dbReference type="SUPFAM" id="SSF47384">
    <property type="entry name" value="Homodimeric domain of signal transducing histidine kinase"/>
    <property type="match status" value="1"/>
</dbReference>
<comment type="caution">
    <text evidence="11">The sequence shown here is derived from an EMBL/GenBank/DDBJ whole genome shotgun (WGS) entry which is preliminary data.</text>
</comment>
<dbReference type="InterPro" id="IPR050736">
    <property type="entry name" value="Sensor_HK_Regulatory"/>
</dbReference>
<dbReference type="SMART" id="SM00028">
    <property type="entry name" value="TPR"/>
    <property type="match status" value="7"/>
</dbReference>
<keyword evidence="9" id="KW-0732">Signal</keyword>
<feature type="transmembrane region" description="Helical" evidence="8">
    <location>
        <begin position="441"/>
        <end position="462"/>
    </location>
</feature>
<dbReference type="Pfam" id="PF13181">
    <property type="entry name" value="TPR_8"/>
    <property type="match status" value="1"/>
</dbReference>
<feature type="chain" id="PRO_5046233319" description="histidine kinase" evidence="9">
    <location>
        <begin position="21"/>
        <end position="715"/>
    </location>
</feature>
<keyword evidence="12" id="KW-1185">Reference proteome</keyword>
<keyword evidence="7" id="KW-0802">TPR repeat</keyword>
<dbReference type="InterPro" id="IPR005467">
    <property type="entry name" value="His_kinase_dom"/>
</dbReference>
<evidence type="ECO:0000256" key="9">
    <source>
        <dbReference type="SAM" id="SignalP"/>
    </source>
</evidence>
<dbReference type="CDD" id="cd00082">
    <property type="entry name" value="HisKA"/>
    <property type="match status" value="1"/>
</dbReference>
<gene>
    <name evidence="11" type="ORF">L3049_06695</name>
</gene>
<keyword evidence="8" id="KW-1133">Transmembrane helix</keyword>
<evidence type="ECO:0000313" key="12">
    <source>
        <dbReference type="Proteomes" id="UP001528920"/>
    </source>
</evidence>
<evidence type="ECO:0000256" key="3">
    <source>
        <dbReference type="ARBA" id="ARBA00022553"/>
    </source>
</evidence>
<dbReference type="InterPro" id="IPR003661">
    <property type="entry name" value="HisK_dim/P_dom"/>
</dbReference>
<keyword evidence="5 11" id="KW-0418">Kinase</keyword>
<dbReference type="InterPro" id="IPR019734">
    <property type="entry name" value="TPR_rpt"/>
</dbReference>
<evidence type="ECO:0000256" key="2">
    <source>
        <dbReference type="ARBA" id="ARBA00012438"/>
    </source>
</evidence>
<evidence type="ECO:0000256" key="5">
    <source>
        <dbReference type="ARBA" id="ARBA00022777"/>
    </source>
</evidence>
<dbReference type="SMART" id="SM00388">
    <property type="entry name" value="HisKA"/>
    <property type="match status" value="1"/>
</dbReference>
<evidence type="ECO:0000256" key="8">
    <source>
        <dbReference type="SAM" id="Phobius"/>
    </source>
</evidence>
<dbReference type="InterPro" id="IPR004358">
    <property type="entry name" value="Sig_transdc_His_kin-like_C"/>
</dbReference>
<dbReference type="Gene3D" id="3.30.565.10">
    <property type="entry name" value="Histidine kinase-like ATPase, C-terminal domain"/>
    <property type="match status" value="1"/>
</dbReference>
<feature type="repeat" description="TPR" evidence="7">
    <location>
        <begin position="240"/>
        <end position="273"/>
    </location>
</feature>
<dbReference type="PROSITE" id="PS50005">
    <property type="entry name" value="TPR"/>
    <property type="match status" value="3"/>
</dbReference>
<evidence type="ECO:0000313" key="11">
    <source>
        <dbReference type="EMBL" id="MDE5417691.1"/>
    </source>
</evidence>
<dbReference type="PRINTS" id="PR00344">
    <property type="entry name" value="BCTRLSENSOR"/>
</dbReference>
<dbReference type="InterPro" id="IPR003594">
    <property type="entry name" value="HATPase_dom"/>
</dbReference>
<evidence type="ECO:0000256" key="1">
    <source>
        <dbReference type="ARBA" id="ARBA00000085"/>
    </source>
</evidence>
<dbReference type="PANTHER" id="PTHR43711">
    <property type="entry name" value="TWO-COMPONENT HISTIDINE KINASE"/>
    <property type="match status" value="1"/>
</dbReference>
<dbReference type="Proteomes" id="UP001528920">
    <property type="component" value="Unassembled WGS sequence"/>
</dbReference>
<accession>A0ABT5VQW7</accession>
<dbReference type="Gene3D" id="1.25.40.10">
    <property type="entry name" value="Tetratricopeptide repeat domain"/>
    <property type="match status" value="2"/>
</dbReference>
<evidence type="ECO:0000256" key="7">
    <source>
        <dbReference type="PROSITE-ProRule" id="PRU00339"/>
    </source>
</evidence>
<dbReference type="SMART" id="SM00387">
    <property type="entry name" value="HATPase_c"/>
    <property type="match status" value="1"/>
</dbReference>
<dbReference type="SUPFAM" id="SSF55874">
    <property type="entry name" value="ATPase domain of HSP90 chaperone/DNA topoisomerase II/histidine kinase"/>
    <property type="match status" value="1"/>
</dbReference>
<feature type="repeat" description="TPR" evidence="7">
    <location>
        <begin position="160"/>
        <end position="193"/>
    </location>
</feature>
<dbReference type="SUPFAM" id="SSF48452">
    <property type="entry name" value="TPR-like"/>
    <property type="match status" value="2"/>
</dbReference>
<dbReference type="EC" id="2.7.13.3" evidence="2"/>
<proteinExistence type="predicted"/>
<feature type="domain" description="Histidine kinase" evidence="10">
    <location>
        <begin position="497"/>
        <end position="715"/>
    </location>
</feature>
<feature type="repeat" description="TPR" evidence="7">
    <location>
        <begin position="280"/>
        <end position="313"/>
    </location>
</feature>
<dbReference type="Pfam" id="PF00512">
    <property type="entry name" value="HisKA"/>
    <property type="match status" value="1"/>
</dbReference>
<dbReference type="Pfam" id="PF13424">
    <property type="entry name" value="TPR_12"/>
    <property type="match status" value="2"/>
</dbReference>
<dbReference type="EMBL" id="JAKJSC010000001">
    <property type="protein sequence ID" value="MDE5417691.1"/>
    <property type="molecule type" value="Genomic_DNA"/>
</dbReference>
<dbReference type="PANTHER" id="PTHR43711:SF31">
    <property type="entry name" value="HISTIDINE KINASE"/>
    <property type="match status" value="1"/>
</dbReference>
<dbReference type="GO" id="GO:0016301">
    <property type="term" value="F:kinase activity"/>
    <property type="evidence" value="ECO:0007669"/>
    <property type="project" value="UniProtKB-KW"/>
</dbReference>
<protein>
    <recommendedName>
        <fullName evidence="2">histidine kinase</fullName>
        <ecNumber evidence="2">2.7.13.3</ecNumber>
    </recommendedName>
</protein>
<dbReference type="RefSeq" id="WP_275109030.1">
    <property type="nucleotide sequence ID" value="NZ_JAKJSC010000001.1"/>
</dbReference>
<dbReference type="Gene3D" id="1.10.287.130">
    <property type="match status" value="1"/>
</dbReference>
<reference evidence="11 12" key="1">
    <citation type="submission" date="2022-01" db="EMBL/GenBank/DDBJ databases">
        <title>Labilibaculum sp. nov, a marine bacterium isolated from Antarctica.</title>
        <authorList>
            <person name="Dai W."/>
        </authorList>
    </citation>
    <scope>NUCLEOTIDE SEQUENCE [LARGE SCALE GENOMIC DNA]</scope>
    <source>
        <strain evidence="11 12">DW002</strain>
    </source>
</reference>
<keyword evidence="8" id="KW-0812">Transmembrane</keyword>
<sequence length="715" mass="81993">MRFPLLLLSCLLLFVNTSQAKSSARELRTQIKNSSKSEKAEFYLKLSEHYYNANNSDSALYYAKEALIVSKLNKNDQFILKSYLELYYNYLLTSNSKEVRHSLNNAKILAYKIQDTIQICDIHLNLAAFYSENSKFDSAIFHYNASRKLSDIINYKLNTAQALIGIGEVYYERGDFENALSNYLEASEYSEAIKDNHIQLSILIDMGNIYGDDKQLEIAKSYYNQAKEIAEDMKDEETLSVLYNNLAIIYQDEKDYKKAQTYFEKSLEIEKNTDYKSGVALALNNIGENYYKMGNYEQAIVCVRESLASHRKLNLNNEIIYNLEVLTQIHLATGNYKQAIKYLNEGINLSKKLKTKGKRSDLLKLLAEYYHKLGDNKKAYSAMLDYNDLKDSVQNIAKSTKIAQLQAKFESVKKENENEILRVKNQFTQEKLEQEKTTSHFLYVFSILALFVIILIVILFRSKINTHNKMRRVYGLLEESNSKLKIMNITKDKFFSIIAHDLRSPFNAILGFSELIKRELNTTQKVAVLKEYNNSVNESANGLYNLLENLLQWANSQRGQLKFAPIRFDLYELVQNNLRIFNLKTADKSIKLSSDIKPGTLAYGDIQMVDTIVRNLISNALKFTDSKGKVFLSAKLDNEFIQLSVKDTGIGISKENQEKLFRIDSNFTTYGTDDEAGSGLGLILCKEFVTKNGGEIWVESELNKGSRFTFSLKSA</sequence>
<keyword evidence="4" id="KW-0808">Transferase</keyword>
<dbReference type="InterPro" id="IPR011990">
    <property type="entry name" value="TPR-like_helical_dom_sf"/>
</dbReference>
<keyword evidence="3" id="KW-0597">Phosphoprotein</keyword>
<comment type="catalytic activity">
    <reaction evidence="1">
        <text>ATP + protein L-histidine = ADP + protein N-phospho-L-histidine.</text>
        <dbReference type="EC" id="2.7.13.3"/>
    </reaction>
</comment>